<dbReference type="SUPFAM" id="SSF103473">
    <property type="entry name" value="MFS general substrate transporter"/>
    <property type="match status" value="1"/>
</dbReference>
<evidence type="ECO:0000313" key="3">
    <source>
        <dbReference type="Proteomes" id="UP001058124"/>
    </source>
</evidence>
<keyword evidence="1" id="KW-1133">Transmembrane helix</keyword>
<proteinExistence type="predicted"/>
<feature type="transmembrane region" description="Helical" evidence="1">
    <location>
        <begin position="357"/>
        <end position="374"/>
    </location>
</feature>
<feature type="transmembrane region" description="Helical" evidence="1">
    <location>
        <begin position="5"/>
        <end position="24"/>
    </location>
</feature>
<dbReference type="InterPro" id="IPR010645">
    <property type="entry name" value="MFS_4"/>
</dbReference>
<feature type="transmembrane region" description="Helical" evidence="1">
    <location>
        <begin position="293"/>
        <end position="315"/>
    </location>
</feature>
<feature type="transmembrane region" description="Helical" evidence="1">
    <location>
        <begin position="239"/>
        <end position="258"/>
    </location>
</feature>
<dbReference type="InterPro" id="IPR036259">
    <property type="entry name" value="MFS_trans_sf"/>
</dbReference>
<keyword evidence="1" id="KW-0812">Transmembrane</keyword>
<dbReference type="EMBL" id="BRLH01000012">
    <property type="protein sequence ID" value="GKX57207.1"/>
    <property type="molecule type" value="Genomic_DNA"/>
</dbReference>
<gene>
    <name evidence="2" type="ORF">SOASR030_33190</name>
</gene>
<accession>A0AAV5N8Y1</accession>
<dbReference type="RefSeq" id="WP_027275297.1">
    <property type="nucleotide sequence ID" value="NZ_BRLH01000012.1"/>
</dbReference>
<keyword evidence="3" id="KW-1185">Reference proteome</keyword>
<protein>
    <submittedName>
        <fullName evidence="2">MFS transporter</fullName>
    </submittedName>
</protein>
<dbReference type="GO" id="GO:0005886">
    <property type="term" value="C:plasma membrane"/>
    <property type="evidence" value="ECO:0007669"/>
    <property type="project" value="TreeGrafter"/>
</dbReference>
<keyword evidence="1" id="KW-0472">Membrane</keyword>
<dbReference type="PANTHER" id="PTHR23537:SF1">
    <property type="entry name" value="SUGAR TRANSPORTER"/>
    <property type="match status" value="1"/>
</dbReference>
<dbReference type="Gene3D" id="1.20.1250.20">
    <property type="entry name" value="MFS general substrate transporter like domains"/>
    <property type="match status" value="1"/>
</dbReference>
<feature type="transmembrane region" description="Helical" evidence="1">
    <location>
        <begin position="127"/>
        <end position="149"/>
    </location>
</feature>
<feature type="transmembrane region" description="Helical" evidence="1">
    <location>
        <begin position="270"/>
        <end position="287"/>
    </location>
</feature>
<feature type="transmembrane region" description="Helical" evidence="1">
    <location>
        <begin position="67"/>
        <end position="87"/>
    </location>
</feature>
<sequence length="383" mass="39853">MAWRIAFSGFIALVIVMGIGRFAFTPQVPLMLGEGQFSLTGAGLVAASNYLGYLCGSYDAMRASKRIEMRLWGGVWGAVALTLLSGLVDGAYWHGAIRFVIGWASGWGLVMVAAWSSERLLALGRPGLSAAVFAGPGAGIFLSGLLAVGFHSWGWNAGSAWLGYGVVALALACAVSANFPRSGDMHRAQSAVLPPAAVGGRIRRLVWSYSLAGFGYILPATFLSQMASVRFPDSLPAQFMWPLFGGASVVGIAIVIVTRHYLTTPTPIRLAVALWLQAAGVLCAELLPGIAGLAVGATLVGGGFLCVVQLSLLYGRELAPDSARYMAGLLTTGYAVGQLVGPVLSALSTALTGSLTPALYVAAVALFAAGVLVWPTKTSLRER</sequence>
<reference evidence="2" key="1">
    <citation type="submission" date="2022-06" db="EMBL/GenBank/DDBJ databases">
        <title>Draft genome sequences of Leminorella grimontii str. JCM5902.</title>
        <authorList>
            <person name="Wakabayashi Y."/>
            <person name="Kojima K."/>
        </authorList>
    </citation>
    <scope>NUCLEOTIDE SEQUENCE</scope>
    <source>
        <strain evidence="2">JCM 5902</strain>
    </source>
</reference>
<organism evidence="2 3">
    <name type="scientific">Leminorella grimontii</name>
    <dbReference type="NCBI Taxonomy" id="82981"/>
    <lineage>
        <taxon>Bacteria</taxon>
        <taxon>Pseudomonadati</taxon>
        <taxon>Pseudomonadota</taxon>
        <taxon>Gammaproteobacteria</taxon>
        <taxon>Enterobacterales</taxon>
        <taxon>Budviciaceae</taxon>
        <taxon>Leminorella</taxon>
    </lineage>
</organism>
<comment type="caution">
    <text evidence="2">The sequence shown here is derived from an EMBL/GenBank/DDBJ whole genome shotgun (WGS) entry which is preliminary data.</text>
</comment>
<feature type="transmembrane region" description="Helical" evidence="1">
    <location>
        <begin position="206"/>
        <end position="227"/>
    </location>
</feature>
<evidence type="ECO:0000256" key="1">
    <source>
        <dbReference type="SAM" id="Phobius"/>
    </source>
</evidence>
<name>A0AAV5N8Y1_9GAMM</name>
<dbReference type="AlphaFoldDB" id="A0AAV5N8Y1"/>
<feature type="transmembrane region" description="Helical" evidence="1">
    <location>
        <begin position="327"/>
        <end position="351"/>
    </location>
</feature>
<feature type="transmembrane region" description="Helical" evidence="1">
    <location>
        <begin position="161"/>
        <end position="179"/>
    </location>
</feature>
<dbReference type="Proteomes" id="UP001058124">
    <property type="component" value="Unassembled WGS sequence"/>
</dbReference>
<feature type="transmembrane region" description="Helical" evidence="1">
    <location>
        <begin position="93"/>
        <end position="115"/>
    </location>
</feature>
<dbReference type="PANTHER" id="PTHR23537">
    <property type="match status" value="1"/>
</dbReference>
<dbReference type="Pfam" id="PF06779">
    <property type="entry name" value="MFS_4"/>
    <property type="match status" value="1"/>
</dbReference>
<feature type="transmembrane region" description="Helical" evidence="1">
    <location>
        <begin position="36"/>
        <end position="55"/>
    </location>
</feature>
<evidence type="ECO:0000313" key="2">
    <source>
        <dbReference type="EMBL" id="GKX57207.1"/>
    </source>
</evidence>